<dbReference type="Proteomes" id="UP000789920">
    <property type="component" value="Unassembled WGS sequence"/>
</dbReference>
<reference evidence="1" key="1">
    <citation type="submission" date="2021-06" db="EMBL/GenBank/DDBJ databases">
        <authorList>
            <person name="Kallberg Y."/>
            <person name="Tangrot J."/>
            <person name="Rosling A."/>
        </authorList>
    </citation>
    <scope>NUCLEOTIDE SEQUENCE</scope>
    <source>
        <strain evidence="1">MA461A</strain>
    </source>
</reference>
<evidence type="ECO:0000313" key="2">
    <source>
        <dbReference type="Proteomes" id="UP000789920"/>
    </source>
</evidence>
<protein>
    <submittedName>
        <fullName evidence="1">22255_t:CDS:1</fullName>
    </submittedName>
</protein>
<evidence type="ECO:0000313" key="1">
    <source>
        <dbReference type="EMBL" id="CAG8817845.1"/>
    </source>
</evidence>
<dbReference type="EMBL" id="CAJVQC010080260">
    <property type="protein sequence ID" value="CAG8817845.1"/>
    <property type="molecule type" value="Genomic_DNA"/>
</dbReference>
<accession>A0ACA9S1K5</accession>
<sequence length="56" mass="6432">MNEQGIEVIYGSAGNQIGTFYKCSCCKYYLDKEGIKRHQESVESLKNPGIFNHFKQ</sequence>
<proteinExistence type="predicted"/>
<organism evidence="1 2">
    <name type="scientific">Racocetra persica</name>
    <dbReference type="NCBI Taxonomy" id="160502"/>
    <lineage>
        <taxon>Eukaryota</taxon>
        <taxon>Fungi</taxon>
        <taxon>Fungi incertae sedis</taxon>
        <taxon>Mucoromycota</taxon>
        <taxon>Glomeromycotina</taxon>
        <taxon>Glomeromycetes</taxon>
        <taxon>Diversisporales</taxon>
        <taxon>Gigasporaceae</taxon>
        <taxon>Racocetra</taxon>
    </lineage>
</organism>
<gene>
    <name evidence="1" type="ORF">RPERSI_LOCUS24785</name>
</gene>
<feature type="non-terminal residue" evidence="1">
    <location>
        <position position="56"/>
    </location>
</feature>
<comment type="caution">
    <text evidence="1">The sequence shown here is derived from an EMBL/GenBank/DDBJ whole genome shotgun (WGS) entry which is preliminary data.</text>
</comment>
<keyword evidence="2" id="KW-1185">Reference proteome</keyword>
<name>A0ACA9S1K5_9GLOM</name>